<feature type="signal peptide" evidence="2">
    <location>
        <begin position="1"/>
        <end position="19"/>
    </location>
</feature>
<keyword evidence="4" id="KW-1185">Reference proteome</keyword>
<dbReference type="RefSeq" id="WP_252855964.1">
    <property type="nucleotide sequence ID" value="NZ_JAMXLR010000092.1"/>
</dbReference>
<sequence>MACLFMLLAAIGLATTCVAKEPVSLAESFLHEGDFAEGETALLVHLDANPGDDEARFGLGVIQFFRAVENLGQALYEYGAVSENATEPFLRLPVPQNPDPAEITHAELGRVLELFAADLARAEATLADIEDDNVKLRLRLADITLDFTGTGEQQTQLLELLNKLNGGPLDLQKANPDFRIHFDRGDVAWLRAYCHALSALAEAYGAVDVEPGFSDRVARVFPRVRATPDREDEKRPNAVKIADAPHLRRMRLHLVAVCKLNRETWRHIRSETDDDFEWLSHAKQTDQLGLPLSEEQVNAWLAMLEQLEGLLTGQRLMPNIWVRMVDPNLAKGKGVNFRKVLDDPPTLLLDFDRIRSEGVDEKYLEDEAAKPAFDMTVIWRIPQLFSGPFGIARAVRLN</sequence>
<feature type="chain" id="PRO_5040799421" evidence="2">
    <location>
        <begin position="20"/>
        <end position="398"/>
    </location>
</feature>
<reference evidence="3" key="1">
    <citation type="submission" date="2022-06" db="EMBL/GenBank/DDBJ databases">
        <title>Aeoliella straminimaris, a novel planctomycete from sediments.</title>
        <authorList>
            <person name="Vitorino I.R."/>
            <person name="Lage O.M."/>
        </authorList>
    </citation>
    <scope>NUCLEOTIDE SEQUENCE</scope>
    <source>
        <strain evidence="3">ICT_H6.2</strain>
    </source>
</reference>
<dbReference type="EMBL" id="JAMXLR010000092">
    <property type="protein sequence ID" value="MCO6047858.1"/>
    <property type="molecule type" value="Genomic_DNA"/>
</dbReference>
<accession>A0A9X2FGD4</accession>
<name>A0A9X2FGD4_9BACT</name>
<evidence type="ECO:0000313" key="3">
    <source>
        <dbReference type="EMBL" id="MCO6047858.1"/>
    </source>
</evidence>
<evidence type="ECO:0000256" key="1">
    <source>
        <dbReference type="SAM" id="Coils"/>
    </source>
</evidence>
<gene>
    <name evidence="3" type="ORF">NG895_28465</name>
</gene>
<keyword evidence="1" id="KW-0175">Coiled coil</keyword>
<dbReference type="AlphaFoldDB" id="A0A9X2FGD4"/>
<evidence type="ECO:0000313" key="4">
    <source>
        <dbReference type="Proteomes" id="UP001155241"/>
    </source>
</evidence>
<comment type="caution">
    <text evidence="3">The sequence shown here is derived from an EMBL/GenBank/DDBJ whole genome shotgun (WGS) entry which is preliminary data.</text>
</comment>
<dbReference type="Proteomes" id="UP001155241">
    <property type="component" value="Unassembled WGS sequence"/>
</dbReference>
<protein>
    <submittedName>
        <fullName evidence="3">Uncharacterized protein</fullName>
    </submittedName>
</protein>
<evidence type="ECO:0000256" key="2">
    <source>
        <dbReference type="SAM" id="SignalP"/>
    </source>
</evidence>
<organism evidence="3 4">
    <name type="scientific">Aeoliella straminimaris</name>
    <dbReference type="NCBI Taxonomy" id="2954799"/>
    <lineage>
        <taxon>Bacteria</taxon>
        <taxon>Pseudomonadati</taxon>
        <taxon>Planctomycetota</taxon>
        <taxon>Planctomycetia</taxon>
        <taxon>Pirellulales</taxon>
        <taxon>Lacipirellulaceae</taxon>
        <taxon>Aeoliella</taxon>
    </lineage>
</organism>
<proteinExistence type="predicted"/>
<feature type="coiled-coil region" evidence="1">
    <location>
        <begin position="112"/>
        <end position="139"/>
    </location>
</feature>
<keyword evidence="2" id="KW-0732">Signal</keyword>